<comment type="similarity">
    <text evidence="3 8">Belongs to the enoyl-CoA hydratase/isomerase family.</text>
</comment>
<dbReference type="PANTHER" id="PTHR11941:SF158">
    <property type="entry name" value="ENOYL-COA HYDRATASE (AFU_ORTHOLOGUE AFUA_2G10650)"/>
    <property type="match status" value="1"/>
</dbReference>
<keyword evidence="6" id="KW-0413">Isomerase</keyword>
<keyword evidence="4" id="KW-0843">Virulence</keyword>
<dbReference type="Pfam" id="PF00378">
    <property type="entry name" value="ECH_1"/>
    <property type="match status" value="1"/>
</dbReference>
<dbReference type="InterPro" id="IPR001753">
    <property type="entry name" value="Enoyl-CoA_hydra/iso"/>
</dbReference>
<accession>A0A4V5NEV8</accession>
<name>A0A4V5NEV8_9PEZI</name>
<dbReference type="SUPFAM" id="SSF52096">
    <property type="entry name" value="ClpP/crotonase"/>
    <property type="match status" value="1"/>
</dbReference>
<comment type="pathway">
    <text evidence="2">Siderophore biosynthesis.</text>
</comment>
<dbReference type="GO" id="GO:0016853">
    <property type="term" value="F:isomerase activity"/>
    <property type="evidence" value="ECO:0007669"/>
    <property type="project" value="UniProtKB-KW"/>
</dbReference>
<reference evidence="9 10" key="1">
    <citation type="submission" date="2017-03" db="EMBL/GenBank/DDBJ databases">
        <title>Genomes of endolithic fungi from Antarctica.</title>
        <authorList>
            <person name="Coleine C."/>
            <person name="Masonjones S."/>
            <person name="Stajich J.E."/>
        </authorList>
    </citation>
    <scope>NUCLEOTIDE SEQUENCE [LARGE SCALE GENOMIC DNA]</scope>
    <source>
        <strain evidence="9 10">CCFEE 5187</strain>
    </source>
</reference>
<dbReference type="GO" id="GO:0006635">
    <property type="term" value="P:fatty acid beta-oxidation"/>
    <property type="evidence" value="ECO:0007669"/>
    <property type="project" value="TreeGrafter"/>
</dbReference>
<evidence type="ECO:0000256" key="8">
    <source>
        <dbReference type="RuleBase" id="RU003707"/>
    </source>
</evidence>
<comment type="caution">
    <text evidence="9">The sequence shown here is derived from an EMBL/GenBank/DDBJ whole genome shotgun (WGS) entry which is preliminary data.</text>
</comment>
<dbReference type="Gene3D" id="3.90.226.10">
    <property type="entry name" value="2-enoyl-CoA Hydratase, Chain A, domain 1"/>
    <property type="match status" value="1"/>
</dbReference>
<evidence type="ECO:0000256" key="2">
    <source>
        <dbReference type="ARBA" id="ARBA00004924"/>
    </source>
</evidence>
<evidence type="ECO:0000256" key="3">
    <source>
        <dbReference type="ARBA" id="ARBA00005254"/>
    </source>
</evidence>
<dbReference type="Proteomes" id="UP000308768">
    <property type="component" value="Unassembled WGS sequence"/>
</dbReference>
<keyword evidence="10" id="KW-1185">Reference proteome</keyword>
<evidence type="ECO:0000256" key="1">
    <source>
        <dbReference type="ARBA" id="ARBA00004275"/>
    </source>
</evidence>
<dbReference type="PANTHER" id="PTHR11941">
    <property type="entry name" value="ENOYL-COA HYDRATASE-RELATED"/>
    <property type="match status" value="1"/>
</dbReference>
<organism evidence="9 10">
    <name type="scientific">Cryomyces minteri</name>
    <dbReference type="NCBI Taxonomy" id="331657"/>
    <lineage>
        <taxon>Eukaryota</taxon>
        <taxon>Fungi</taxon>
        <taxon>Dikarya</taxon>
        <taxon>Ascomycota</taxon>
        <taxon>Pezizomycotina</taxon>
        <taxon>Dothideomycetes</taxon>
        <taxon>Dothideomycetes incertae sedis</taxon>
        <taxon>Cryomyces</taxon>
    </lineage>
</organism>
<dbReference type="FunFam" id="3.90.226.10:FF:000074">
    <property type="entry name" value="Enoyl-CoA hydratase (AFU_orthologue AFUA_2G10650)"/>
    <property type="match status" value="1"/>
</dbReference>
<dbReference type="OrthoDB" id="2139957at2759"/>
<proteinExistence type="inferred from homology"/>
<evidence type="ECO:0000256" key="4">
    <source>
        <dbReference type="ARBA" id="ARBA00023026"/>
    </source>
</evidence>
<dbReference type="PROSITE" id="PS00166">
    <property type="entry name" value="ENOYL_COA_HYDRATASE"/>
    <property type="match status" value="1"/>
</dbReference>
<dbReference type="InterPro" id="IPR029045">
    <property type="entry name" value="ClpP/crotonase-like_dom_sf"/>
</dbReference>
<dbReference type="GO" id="GO:0016829">
    <property type="term" value="F:lyase activity"/>
    <property type="evidence" value="ECO:0007669"/>
    <property type="project" value="UniProtKB-KW"/>
</dbReference>
<evidence type="ECO:0000256" key="7">
    <source>
        <dbReference type="ARBA" id="ARBA00023239"/>
    </source>
</evidence>
<dbReference type="InterPro" id="IPR018376">
    <property type="entry name" value="Enoyl-CoA_hyd/isom_CS"/>
</dbReference>
<evidence type="ECO:0000256" key="5">
    <source>
        <dbReference type="ARBA" id="ARBA00023140"/>
    </source>
</evidence>
<dbReference type="AlphaFoldDB" id="A0A4V5NEV8"/>
<comment type="subcellular location">
    <subcellularLocation>
        <location evidence="1">Peroxisome</location>
    </subcellularLocation>
</comment>
<dbReference type="CDD" id="cd06558">
    <property type="entry name" value="crotonase-like"/>
    <property type="match status" value="1"/>
</dbReference>
<keyword evidence="5" id="KW-0576">Peroxisome</keyword>
<protein>
    <submittedName>
        <fullName evidence="9">Uncharacterized protein</fullName>
    </submittedName>
</protein>
<evidence type="ECO:0000256" key="6">
    <source>
        <dbReference type="ARBA" id="ARBA00023235"/>
    </source>
</evidence>
<dbReference type="EMBL" id="NAJN01000851">
    <property type="protein sequence ID" value="TKA68049.1"/>
    <property type="molecule type" value="Genomic_DNA"/>
</dbReference>
<gene>
    <name evidence="9" type="ORF">B0A49_08589</name>
</gene>
<sequence>MAPTTPKFSNPPPTCKYCILSFPSPAILLITLNRPKSLNCINMDGHAELEATYAWLDVEPSLRVGILTGNGRAFCAGADLKEWDSQNAAGKPRAMPPTGFGALSRRTGRKPVIAAVNGICFGGGCEMIINCDMVVASRKATFALPEVKRGVIALAGALPRLIRTVGRPRAMEMALTGRTLPAEEAREWGLVNKVVGDEDGEVVAAAVEMATLVAENSPDAVIVSREGIKLGWEAIGADEATRLLMESWYPRLLQGENIKEGVRAFVEKRKPNWEESNL</sequence>
<dbReference type="GO" id="GO:0005739">
    <property type="term" value="C:mitochondrion"/>
    <property type="evidence" value="ECO:0007669"/>
    <property type="project" value="TreeGrafter"/>
</dbReference>
<evidence type="ECO:0000313" key="10">
    <source>
        <dbReference type="Proteomes" id="UP000308768"/>
    </source>
</evidence>
<dbReference type="GO" id="GO:0005777">
    <property type="term" value="C:peroxisome"/>
    <property type="evidence" value="ECO:0007669"/>
    <property type="project" value="UniProtKB-SubCell"/>
</dbReference>
<keyword evidence="7" id="KW-0456">Lyase</keyword>
<dbReference type="STRING" id="331657.A0A4V5NEV8"/>
<evidence type="ECO:0000313" key="9">
    <source>
        <dbReference type="EMBL" id="TKA68049.1"/>
    </source>
</evidence>